<evidence type="ECO:0000313" key="1">
    <source>
        <dbReference type="EMBL" id="MBB3941124.1"/>
    </source>
</evidence>
<accession>A0A7W6C3R8</accession>
<comment type="caution">
    <text evidence="1">The sequence shown here is derived from an EMBL/GenBank/DDBJ whole genome shotgun (WGS) entry which is preliminary data.</text>
</comment>
<keyword evidence="2" id="KW-1185">Reference proteome</keyword>
<dbReference type="AlphaFoldDB" id="A0A7W6C3R8"/>
<reference evidence="1 2" key="1">
    <citation type="submission" date="2020-08" db="EMBL/GenBank/DDBJ databases">
        <title>Genomic Encyclopedia of Type Strains, Phase IV (KMG-IV): sequencing the most valuable type-strain genomes for metagenomic binning, comparative biology and taxonomic classification.</title>
        <authorList>
            <person name="Goeker M."/>
        </authorList>
    </citation>
    <scope>NUCLEOTIDE SEQUENCE [LARGE SCALE GENOMIC DNA]</scope>
    <source>
        <strain evidence="1 2">DSM 27568</strain>
    </source>
</reference>
<evidence type="ECO:0000313" key="2">
    <source>
        <dbReference type="Proteomes" id="UP000561459"/>
    </source>
</evidence>
<organism evidence="1 2">
    <name type="scientific">Novosphingobium fluoreni</name>
    <dbReference type="NCBI Taxonomy" id="1391222"/>
    <lineage>
        <taxon>Bacteria</taxon>
        <taxon>Pseudomonadati</taxon>
        <taxon>Pseudomonadota</taxon>
        <taxon>Alphaproteobacteria</taxon>
        <taxon>Sphingomonadales</taxon>
        <taxon>Sphingomonadaceae</taxon>
        <taxon>Novosphingobium</taxon>
    </lineage>
</organism>
<name>A0A7W6C3R8_9SPHN</name>
<evidence type="ECO:0008006" key="3">
    <source>
        <dbReference type="Google" id="ProtNLM"/>
    </source>
</evidence>
<protein>
    <recommendedName>
        <fullName evidence="3">Vgr related protein</fullName>
    </recommendedName>
</protein>
<dbReference type="EMBL" id="JACIDY010000007">
    <property type="protein sequence ID" value="MBB3941124.1"/>
    <property type="molecule type" value="Genomic_DNA"/>
</dbReference>
<sequence>MSTACSPGEERPLTPGERDLIRSIFGGAIDCNPVRIKRRRWFPFQPCNTLMAPTGHMHFHPRSTLYRDDFGAEGPQLQALFLHEMTHVWQTQRRGRWYLPLMRHPLCRYDYTLRPGWTLDRYGIEQQAEIVRHIFLLRSGVHVPGAPPLASYAGILPFSASR</sequence>
<dbReference type="Proteomes" id="UP000561459">
    <property type="component" value="Unassembled WGS sequence"/>
</dbReference>
<gene>
    <name evidence="1" type="ORF">GGR39_002792</name>
</gene>
<proteinExistence type="predicted"/>